<evidence type="ECO:0000313" key="9">
    <source>
        <dbReference type="EMBL" id="ABW01993.1"/>
    </source>
</evidence>
<dbReference type="InterPro" id="IPR001514">
    <property type="entry name" value="DNA-dir_RNA_pol_30-40kDasu_CS"/>
</dbReference>
<evidence type="ECO:0000256" key="4">
    <source>
        <dbReference type="ARBA" id="ARBA00023163"/>
    </source>
</evidence>
<dbReference type="EC" id="2.7.7.6" evidence="6"/>
<keyword evidence="4 6" id="KW-0804">Transcription</keyword>
<feature type="compositionally biased region" description="Polar residues" evidence="7">
    <location>
        <begin position="288"/>
        <end position="305"/>
    </location>
</feature>
<comment type="catalytic activity">
    <reaction evidence="6">
        <text>RNA(n) + a ribonucleoside 5'-triphosphate = RNA(n+1) + diphosphate</text>
        <dbReference type="Rhea" id="RHEA:21248"/>
        <dbReference type="Rhea" id="RHEA-COMP:14527"/>
        <dbReference type="Rhea" id="RHEA-COMP:17342"/>
        <dbReference type="ChEBI" id="CHEBI:33019"/>
        <dbReference type="ChEBI" id="CHEBI:61557"/>
        <dbReference type="ChEBI" id="CHEBI:140395"/>
        <dbReference type="EC" id="2.7.7.6"/>
    </reaction>
</comment>
<dbReference type="EMBL" id="CP000852">
    <property type="protein sequence ID" value="ABW01993.1"/>
    <property type="molecule type" value="Genomic_DNA"/>
</dbReference>
<dbReference type="Gene3D" id="2.170.120.12">
    <property type="entry name" value="DNA-directed RNA polymerase, insert domain"/>
    <property type="match status" value="1"/>
</dbReference>
<comment type="function">
    <text evidence="6">DNA-dependent RNA polymerase (RNAP) catalyzes the transcription of DNA into RNA using the four ribonucleoside triphosphates as substrates.</text>
</comment>
<keyword evidence="1 6" id="KW-0240">DNA-directed RNA polymerase</keyword>
<dbReference type="STRING" id="397948.Cmaq_1166"/>
<feature type="domain" description="DNA-directed RNA polymerase RpoA/D/Rpb3-type" evidence="8">
    <location>
        <begin position="16"/>
        <end position="264"/>
    </location>
</feature>
<dbReference type="PROSITE" id="PS00446">
    <property type="entry name" value="RNA_POL_D_30KD"/>
    <property type="match status" value="1"/>
</dbReference>
<dbReference type="SUPFAM" id="SSF56553">
    <property type="entry name" value="Insert subdomain of RNA polymerase alpha subunit"/>
    <property type="match status" value="1"/>
</dbReference>
<sequence>MGHVVSVKVLQYSDDYLKFVVEGVKPSLINSLRRILITDVPVLAIDRVIVLDNTTVMYDEVLAHRLSMIPLKTNLEKLPKIEECEDELVDPSLCQVRYQLSIKANDQVVSVYAKDLIPDDPDFAPVYPDTLIVKMSKGQVLSIEAYAKLGRARDHAKWQACLASYYYYPKVQLLNPRDERCAACLESCKGITRKNDEYVITDPLQCTFDNWKTCEEACSGSLVVDWDEDKYVFWVENYGNMSMVNLLKEAFRVWKWRFTTFLDVIRNEAKRQAARPSESSEAEGQGDTGNNQTQATDEGLNQAQG</sequence>
<evidence type="ECO:0000256" key="7">
    <source>
        <dbReference type="SAM" id="MobiDB-lite"/>
    </source>
</evidence>
<proteinExistence type="inferred from homology"/>
<evidence type="ECO:0000313" key="10">
    <source>
        <dbReference type="Proteomes" id="UP000001137"/>
    </source>
</evidence>
<dbReference type="KEGG" id="cma:Cmaq_1166"/>
<feature type="region of interest" description="Disordered" evidence="7">
    <location>
        <begin position="271"/>
        <end position="305"/>
    </location>
</feature>
<dbReference type="AlphaFoldDB" id="A8MDY7"/>
<keyword evidence="3 6" id="KW-0548">Nucleotidyltransferase</keyword>
<organism evidence="9 10">
    <name type="scientific">Caldivirga maquilingensis (strain ATCC 700844 / DSM 13496 / JCM 10307 / IC-167)</name>
    <dbReference type="NCBI Taxonomy" id="397948"/>
    <lineage>
        <taxon>Archaea</taxon>
        <taxon>Thermoproteota</taxon>
        <taxon>Thermoprotei</taxon>
        <taxon>Thermoproteales</taxon>
        <taxon>Thermoproteaceae</taxon>
        <taxon>Caldivirga</taxon>
    </lineage>
</organism>
<evidence type="ECO:0000256" key="1">
    <source>
        <dbReference type="ARBA" id="ARBA00022478"/>
    </source>
</evidence>
<dbReference type="GO" id="GO:0000428">
    <property type="term" value="C:DNA-directed RNA polymerase complex"/>
    <property type="evidence" value="ECO:0007669"/>
    <property type="project" value="UniProtKB-KW"/>
</dbReference>
<dbReference type="Pfam" id="PF01193">
    <property type="entry name" value="RNA_pol_L"/>
    <property type="match status" value="1"/>
</dbReference>
<dbReference type="Gene3D" id="3.30.70.3110">
    <property type="match status" value="1"/>
</dbReference>
<dbReference type="InterPro" id="IPR011262">
    <property type="entry name" value="DNA-dir_RNA_pol_insert"/>
</dbReference>
<name>A8MDY7_CALMQ</name>
<gene>
    <name evidence="6" type="primary">rpo3</name>
    <name evidence="6" type="synonym">rpoD</name>
    <name evidence="9" type="ordered locus">Cmaq_1166</name>
</gene>
<dbReference type="GO" id="GO:0003899">
    <property type="term" value="F:DNA-directed RNA polymerase activity"/>
    <property type="evidence" value="ECO:0007669"/>
    <property type="project" value="UniProtKB-UniRule"/>
</dbReference>
<evidence type="ECO:0000256" key="3">
    <source>
        <dbReference type="ARBA" id="ARBA00022695"/>
    </source>
</evidence>
<dbReference type="HOGENOM" id="CLU_038421_3_1_2"/>
<dbReference type="PANTHER" id="PTHR11800:SF2">
    <property type="entry name" value="DNA-DIRECTED RNA POLYMERASE II SUBUNIT RPB3"/>
    <property type="match status" value="1"/>
</dbReference>
<dbReference type="Gene3D" id="3.30.1360.10">
    <property type="entry name" value="RNA polymerase, RBP11-like subunit"/>
    <property type="match status" value="1"/>
</dbReference>
<dbReference type="CDD" id="cd07030">
    <property type="entry name" value="RNAP_D"/>
    <property type="match status" value="1"/>
</dbReference>
<comment type="subcellular location">
    <subcellularLocation>
        <location evidence="6">Cytoplasm</location>
    </subcellularLocation>
</comment>
<evidence type="ECO:0000256" key="6">
    <source>
        <dbReference type="HAMAP-Rule" id="MF_00320"/>
    </source>
</evidence>
<evidence type="ECO:0000256" key="5">
    <source>
        <dbReference type="ARBA" id="ARBA00025804"/>
    </source>
</evidence>
<dbReference type="Pfam" id="PF01000">
    <property type="entry name" value="RNA_pol_A_bac"/>
    <property type="match status" value="1"/>
</dbReference>
<dbReference type="InterPro" id="IPR036603">
    <property type="entry name" value="RBP11-like"/>
</dbReference>
<keyword evidence="2 6" id="KW-0808">Transferase</keyword>
<comment type="caution">
    <text evidence="6">Lacks conserved residue(s) required for the propagation of feature annotation.</text>
</comment>
<keyword evidence="6" id="KW-0963">Cytoplasm</keyword>
<dbReference type="NCBIfam" id="NF001988">
    <property type="entry name" value="PRK00783.1"/>
    <property type="match status" value="1"/>
</dbReference>
<dbReference type="GO" id="GO:0003677">
    <property type="term" value="F:DNA binding"/>
    <property type="evidence" value="ECO:0007669"/>
    <property type="project" value="UniProtKB-UniRule"/>
</dbReference>
<reference evidence="9 10" key="1">
    <citation type="submission" date="2007-10" db="EMBL/GenBank/DDBJ databases">
        <title>Complete sequence of Caldivirga maquilingensis IC-167.</title>
        <authorList>
            <consortium name="US DOE Joint Genome Institute"/>
            <person name="Copeland A."/>
            <person name="Lucas S."/>
            <person name="Lapidus A."/>
            <person name="Barry K."/>
            <person name="Glavina del Rio T."/>
            <person name="Dalin E."/>
            <person name="Tice H."/>
            <person name="Pitluck S."/>
            <person name="Saunders E."/>
            <person name="Brettin T."/>
            <person name="Bruce D."/>
            <person name="Detter J.C."/>
            <person name="Han C."/>
            <person name="Schmutz J."/>
            <person name="Larimer F."/>
            <person name="Land M."/>
            <person name="Hauser L."/>
            <person name="Kyrpides N."/>
            <person name="Ivanova N."/>
            <person name="Biddle J.F."/>
            <person name="Zhang Z."/>
            <person name="Fitz-Gibbon S.T."/>
            <person name="Lowe T.M."/>
            <person name="Saltikov C."/>
            <person name="House C.H."/>
            <person name="Richardson P."/>
        </authorList>
    </citation>
    <scope>NUCLEOTIDE SEQUENCE [LARGE SCALE GENOMIC DNA]</scope>
    <source>
        <strain evidence="10">ATCC 700844 / DSM 13496 / JCM 10307 / IC-167</strain>
    </source>
</reference>
<evidence type="ECO:0000259" key="8">
    <source>
        <dbReference type="SMART" id="SM00662"/>
    </source>
</evidence>
<dbReference type="Proteomes" id="UP000001137">
    <property type="component" value="Chromosome"/>
</dbReference>
<dbReference type="GO" id="GO:0006351">
    <property type="term" value="P:DNA-templated transcription"/>
    <property type="evidence" value="ECO:0007669"/>
    <property type="project" value="UniProtKB-UniRule"/>
</dbReference>
<dbReference type="SMART" id="SM00662">
    <property type="entry name" value="RPOLD"/>
    <property type="match status" value="1"/>
</dbReference>
<dbReference type="InterPro" id="IPR036643">
    <property type="entry name" value="RNApol_insert_sf"/>
</dbReference>
<dbReference type="InterPro" id="IPR050518">
    <property type="entry name" value="Rpo3/RPB3_RNA_Pol_subunit"/>
</dbReference>
<comment type="subunit">
    <text evidence="6">Part of the RNA polymerase complex.</text>
</comment>
<dbReference type="SUPFAM" id="SSF55257">
    <property type="entry name" value="RBP11-like subunits of RNA polymerase"/>
    <property type="match status" value="1"/>
</dbReference>
<evidence type="ECO:0000256" key="2">
    <source>
        <dbReference type="ARBA" id="ARBA00022679"/>
    </source>
</evidence>
<keyword evidence="10" id="KW-1185">Reference proteome</keyword>
<protein>
    <recommendedName>
        <fullName evidence="6">DNA-directed RNA polymerase subunit Rpo3</fullName>
        <ecNumber evidence="6">2.7.7.6</ecNumber>
    </recommendedName>
    <alternativeName>
        <fullName evidence="6">DNA-directed RNA polymerase subunit D</fullName>
    </alternativeName>
</protein>
<dbReference type="GO" id="GO:0046983">
    <property type="term" value="F:protein dimerization activity"/>
    <property type="evidence" value="ECO:0007669"/>
    <property type="project" value="InterPro"/>
</dbReference>
<comment type="similarity">
    <text evidence="5 6">Belongs to the archaeal Rpo3/eukaryotic RPB3 RNA polymerase subunit family.</text>
</comment>
<dbReference type="InterPro" id="IPR022842">
    <property type="entry name" value="RNAP_Rpo3/Rpb3/RPAC1"/>
</dbReference>
<dbReference type="PANTHER" id="PTHR11800">
    <property type="entry name" value="DNA-DIRECTED RNA POLYMERASE"/>
    <property type="match status" value="1"/>
</dbReference>
<dbReference type="HAMAP" id="MF_00320">
    <property type="entry name" value="RNApol_arch_Rpo3"/>
    <property type="match status" value="1"/>
</dbReference>
<dbReference type="GO" id="GO:0005737">
    <property type="term" value="C:cytoplasm"/>
    <property type="evidence" value="ECO:0007669"/>
    <property type="project" value="UniProtKB-SubCell"/>
</dbReference>
<dbReference type="InterPro" id="IPR011263">
    <property type="entry name" value="DNA-dir_RNA_pol_RpoA/D/Rpb3"/>
</dbReference>
<dbReference type="eggNOG" id="arCOG04241">
    <property type="taxonomic scope" value="Archaea"/>
</dbReference>
<accession>A8MDY7</accession>